<keyword evidence="5 14" id="KW-0436">Ligase</keyword>
<dbReference type="InterPro" id="IPR005146">
    <property type="entry name" value="B3/B4_tRNA-bd"/>
</dbReference>
<evidence type="ECO:0000256" key="13">
    <source>
        <dbReference type="ARBA" id="ARBA00049255"/>
    </source>
</evidence>
<dbReference type="SUPFAM" id="SSF56037">
    <property type="entry name" value="PheT/TilS domain"/>
    <property type="match status" value="1"/>
</dbReference>
<gene>
    <name evidence="14" type="primary">pheT</name>
    <name evidence="18" type="ORF">Q8852_01980</name>
</gene>
<keyword evidence="8 14" id="KW-0067">ATP-binding</keyword>
<dbReference type="HAMAP" id="MF_00283">
    <property type="entry name" value="Phe_tRNA_synth_beta1"/>
    <property type="match status" value="1"/>
</dbReference>
<keyword evidence="11 14" id="KW-0648">Protein biosynthesis</keyword>
<feature type="binding site" evidence="14">
    <location>
        <position position="456"/>
    </location>
    <ligand>
        <name>Mg(2+)</name>
        <dbReference type="ChEBI" id="CHEBI:18420"/>
        <note>shared with alpha subunit</note>
    </ligand>
</feature>
<feature type="binding site" evidence="14">
    <location>
        <position position="446"/>
    </location>
    <ligand>
        <name>Mg(2+)</name>
        <dbReference type="ChEBI" id="CHEBI:18420"/>
        <note>shared with alpha subunit</note>
    </ligand>
</feature>
<evidence type="ECO:0000256" key="11">
    <source>
        <dbReference type="ARBA" id="ARBA00022917"/>
    </source>
</evidence>
<evidence type="ECO:0000259" key="16">
    <source>
        <dbReference type="PROSITE" id="PS50886"/>
    </source>
</evidence>
<keyword evidence="12 14" id="KW-0030">Aminoacyl-tRNA synthetase</keyword>
<evidence type="ECO:0000259" key="17">
    <source>
        <dbReference type="PROSITE" id="PS51483"/>
    </source>
</evidence>
<evidence type="ECO:0000256" key="6">
    <source>
        <dbReference type="ARBA" id="ARBA00022723"/>
    </source>
</evidence>
<dbReference type="PANTHER" id="PTHR10947:SF0">
    <property type="entry name" value="PHENYLALANINE--TRNA LIGASE BETA SUBUNIT"/>
    <property type="match status" value="1"/>
</dbReference>
<sequence length="732" mass="82408">MIVSLNHLNKFFKNANFSAQEVEKALNNIGFEVEEVKPFSDVKGLVFAQVLKVEQNPNSDRLDVVEVKTKLGNFTIQTNNRILKAGDLTICFPIGASKGDMVFNEVTLKGIVSQGMFASWSEIGYDYTLLSEKDQITVFDKDFASLQDDAVEKLGLDDYILDISTTANRNDANSYYTLANELAAYFNVQMVGFNFDNIHPSLQASVVTVQNNPIEDVIFIQAKGQGVTTLQDKMLLAKHGIDAKLPWAVNVTNLLLITMGTPAHVYDLDKLKLGTLSVEKYSGKLNILGNKEIEVNNVTVISNDKQPISIAAVMGLEQYKVTQQSENLLFEIGSFNSSEIRHSAREVKMMSASAAQASRPITKHLVALAAKYLCSNLLQNVAYSNILSQMKLDKIPTINFDQNKLAYYSGVNDIKAFDSAFKALAKLGFELDLTQNLITPPATRYDIELFEDIIEEVLRFYSYDSITEAKHASIPLKTMQFNTVAQNFATQGYSEVRTFTLVSEEKAKFNPFNFVNNQKLQTYVSKEREVIRNSIITSLAQVVEYNQKRKMFDINIFEKGMINNNKMVYGLASTTKSFRQIQSDLINLTGKELKFVPLADNEYIHPNVSAEIIFQDQVVGWIGKLHPRYDATNAFYAEIFTSAFISHDSETKFKEVALDPLKTLDITFELDNNDYLATSLDFIHQIPNADQLKDFKVIDKFQKQNGVNITIRFVGNEEIINLIDAKFNKKGE</sequence>
<dbReference type="PROSITE" id="PS51483">
    <property type="entry name" value="B5"/>
    <property type="match status" value="1"/>
</dbReference>
<evidence type="ECO:0000256" key="1">
    <source>
        <dbReference type="ARBA" id="ARBA00004496"/>
    </source>
</evidence>
<dbReference type="SMART" id="SM00873">
    <property type="entry name" value="B3_4"/>
    <property type="match status" value="1"/>
</dbReference>
<evidence type="ECO:0000313" key="18">
    <source>
        <dbReference type="EMBL" id="WLP85893.1"/>
    </source>
</evidence>
<evidence type="ECO:0000256" key="4">
    <source>
        <dbReference type="ARBA" id="ARBA00022555"/>
    </source>
</evidence>
<keyword evidence="10 15" id="KW-0694">RNA-binding</keyword>
<evidence type="ECO:0000256" key="10">
    <source>
        <dbReference type="ARBA" id="ARBA00022884"/>
    </source>
</evidence>
<evidence type="ECO:0000256" key="7">
    <source>
        <dbReference type="ARBA" id="ARBA00022741"/>
    </source>
</evidence>
<dbReference type="RefSeq" id="WP_305938316.1">
    <property type="nucleotide sequence ID" value="NZ_CP132191.1"/>
</dbReference>
<feature type="domain" description="B5" evidence="17">
    <location>
        <begin position="393"/>
        <end position="468"/>
    </location>
</feature>
<dbReference type="EMBL" id="CP132191">
    <property type="protein sequence ID" value="WLP85893.1"/>
    <property type="molecule type" value="Genomic_DNA"/>
</dbReference>
<protein>
    <recommendedName>
        <fullName evidence="14">Phenylalanine--tRNA ligase beta subunit</fullName>
        <ecNumber evidence="14">6.1.1.20</ecNumber>
    </recommendedName>
    <alternativeName>
        <fullName evidence="14">Phenylalanyl-tRNA synthetase beta subunit</fullName>
        <shortName evidence="14">PheRS</shortName>
    </alternativeName>
</protein>
<evidence type="ECO:0000256" key="2">
    <source>
        <dbReference type="ARBA" id="ARBA00008653"/>
    </source>
</evidence>
<dbReference type="PANTHER" id="PTHR10947">
    <property type="entry name" value="PHENYLALANYL-TRNA SYNTHETASE BETA CHAIN AND LEUCINE-RICH REPEAT-CONTAINING PROTEIN 47"/>
    <property type="match status" value="1"/>
</dbReference>
<evidence type="ECO:0000256" key="5">
    <source>
        <dbReference type="ARBA" id="ARBA00022598"/>
    </source>
</evidence>
<comment type="similarity">
    <text evidence="2 14">Belongs to the phenylalanyl-tRNA synthetase beta subunit family. Type 1 subfamily.</text>
</comment>
<keyword evidence="9 14" id="KW-0460">Magnesium</keyword>
<dbReference type="Gene3D" id="3.30.930.10">
    <property type="entry name" value="Bira Bifunctional Protein, Domain 2"/>
    <property type="match status" value="1"/>
</dbReference>
<dbReference type="SUPFAM" id="SSF55681">
    <property type="entry name" value="Class II aaRS and biotin synthetases"/>
    <property type="match status" value="1"/>
</dbReference>
<dbReference type="Pfam" id="PF03484">
    <property type="entry name" value="B5"/>
    <property type="match status" value="1"/>
</dbReference>
<comment type="subunit">
    <text evidence="3 14">Tetramer of two alpha and two beta subunits.</text>
</comment>
<evidence type="ECO:0000256" key="9">
    <source>
        <dbReference type="ARBA" id="ARBA00022842"/>
    </source>
</evidence>
<dbReference type="SUPFAM" id="SSF50249">
    <property type="entry name" value="Nucleic acid-binding proteins"/>
    <property type="match status" value="1"/>
</dbReference>
<dbReference type="SUPFAM" id="SSF46955">
    <property type="entry name" value="Putative DNA-binding domain"/>
    <property type="match status" value="1"/>
</dbReference>
<dbReference type="InterPro" id="IPR020825">
    <property type="entry name" value="Phe-tRNA_synthase-like_B3/B4"/>
</dbReference>
<organism evidence="18 19">
    <name type="scientific">Mycoplasma seminis</name>
    <dbReference type="NCBI Taxonomy" id="512749"/>
    <lineage>
        <taxon>Bacteria</taxon>
        <taxon>Bacillati</taxon>
        <taxon>Mycoplasmatota</taxon>
        <taxon>Mollicutes</taxon>
        <taxon>Mycoplasmataceae</taxon>
        <taxon>Mycoplasma</taxon>
    </lineage>
</organism>
<dbReference type="InterPro" id="IPR004532">
    <property type="entry name" value="Phe-tRNA-ligase_IIc_bsu_bact"/>
</dbReference>
<keyword evidence="6 14" id="KW-0479">Metal-binding</keyword>
<dbReference type="Gene3D" id="3.30.56.10">
    <property type="match status" value="2"/>
</dbReference>
<dbReference type="SMART" id="SM00874">
    <property type="entry name" value="B5"/>
    <property type="match status" value="1"/>
</dbReference>
<dbReference type="PROSITE" id="PS50886">
    <property type="entry name" value="TRBD"/>
    <property type="match status" value="1"/>
</dbReference>
<dbReference type="InterPro" id="IPR045060">
    <property type="entry name" value="Phe-tRNA-ligase_IIc_bsu"/>
</dbReference>
<dbReference type="Pfam" id="PF17759">
    <property type="entry name" value="tRNA_synthFbeta"/>
    <property type="match status" value="1"/>
</dbReference>
<proteinExistence type="inferred from homology"/>
<keyword evidence="19" id="KW-1185">Reference proteome</keyword>
<keyword evidence="4 15" id="KW-0820">tRNA-binding</keyword>
<dbReference type="Gene3D" id="2.40.50.140">
    <property type="entry name" value="Nucleic acid-binding proteins"/>
    <property type="match status" value="1"/>
</dbReference>
<dbReference type="Pfam" id="PF03483">
    <property type="entry name" value="B3_4"/>
    <property type="match status" value="1"/>
</dbReference>
<comment type="subcellular location">
    <subcellularLocation>
        <location evidence="1 14">Cytoplasm</location>
    </subcellularLocation>
</comment>
<feature type="binding site" evidence="14">
    <location>
        <position position="452"/>
    </location>
    <ligand>
        <name>Mg(2+)</name>
        <dbReference type="ChEBI" id="CHEBI:18420"/>
        <note>shared with alpha subunit</note>
    </ligand>
</feature>
<dbReference type="InterPro" id="IPR041616">
    <property type="entry name" value="PheRS_beta_core"/>
</dbReference>
<dbReference type="NCBIfam" id="NF001882">
    <property type="entry name" value="PRK00629.5-4"/>
    <property type="match status" value="1"/>
</dbReference>
<comment type="catalytic activity">
    <reaction evidence="13 14">
        <text>tRNA(Phe) + L-phenylalanine + ATP = L-phenylalanyl-tRNA(Phe) + AMP + diphosphate + H(+)</text>
        <dbReference type="Rhea" id="RHEA:19413"/>
        <dbReference type="Rhea" id="RHEA-COMP:9668"/>
        <dbReference type="Rhea" id="RHEA-COMP:9699"/>
        <dbReference type="ChEBI" id="CHEBI:15378"/>
        <dbReference type="ChEBI" id="CHEBI:30616"/>
        <dbReference type="ChEBI" id="CHEBI:33019"/>
        <dbReference type="ChEBI" id="CHEBI:58095"/>
        <dbReference type="ChEBI" id="CHEBI:78442"/>
        <dbReference type="ChEBI" id="CHEBI:78531"/>
        <dbReference type="ChEBI" id="CHEBI:456215"/>
        <dbReference type="EC" id="6.1.1.20"/>
    </reaction>
</comment>
<dbReference type="InterPro" id="IPR012340">
    <property type="entry name" value="NA-bd_OB-fold"/>
</dbReference>
<dbReference type="InterPro" id="IPR002547">
    <property type="entry name" value="tRNA-bd_dom"/>
</dbReference>
<evidence type="ECO:0000256" key="3">
    <source>
        <dbReference type="ARBA" id="ARBA00011209"/>
    </source>
</evidence>
<accession>A0ABY9HDZ3</accession>
<evidence type="ECO:0000256" key="8">
    <source>
        <dbReference type="ARBA" id="ARBA00022840"/>
    </source>
</evidence>
<dbReference type="InterPro" id="IPR045864">
    <property type="entry name" value="aa-tRNA-synth_II/BPL/LPL"/>
</dbReference>
<evidence type="ECO:0000256" key="15">
    <source>
        <dbReference type="PROSITE-ProRule" id="PRU00209"/>
    </source>
</evidence>
<feature type="binding site" evidence="14">
    <location>
        <position position="455"/>
    </location>
    <ligand>
        <name>Mg(2+)</name>
        <dbReference type="ChEBI" id="CHEBI:18420"/>
        <note>shared with alpha subunit</note>
    </ligand>
</feature>
<dbReference type="InterPro" id="IPR005147">
    <property type="entry name" value="tRNA_synthase_B5-dom"/>
</dbReference>
<feature type="domain" description="TRNA-binding" evidence="16">
    <location>
        <begin position="39"/>
        <end position="152"/>
    </location>
</feature>
<keyword evidence="7 14" id="KW-0547">Nucleotide-binding</keyword>
<dbReference type="InterPro" id="IPR009061">
    <property type="entry name" value="DNA-bd_dom_put_sf"/>
</dbReference>
<keyword evidence="14" id="KW-0963">Cytoplasm</keyword>
<dbReference type="GO" id="GO:0004826">
    <property type="term" value="F:phenylalanine-tRNA ligase activity"/>
    <property type="evidence" value="ECO:0007669"/>
    <property type="project" value="UniProtKB-EC"/>
</dbReference>
<evidence type="ECO:0000313" key="19">
    <source>
        <dbReference type="Proteomes" id="UP001237011"/>
    </source>
</evidence>
<evidence type="ECO:0000256" key="12">
    <source>
        <dbReference type="ARBA" id="ARBA00023146"/>
    </source>
</evidence>
<evidence type="ECO:0000256" key="14">
    <source>
        <dbReference type="HAMAP-Rule" id="MF_00283"/>
    </source>
</evidence>
<dbReference type="Proteomes" id="UP001237011">
    <property type="component" value="Chromosome"/>
</dbReference>
<comment type="cofactor">
    <cofactor evidence="14">
        <name>Mg(2+)</name>
        <dbReference type="ChEBI" id="CHEBI:18420"/>
    </cofactor>
    <text evidence="14">Binds 2 magnesium ions per tetramer.</text>
</comment>
<dbReference type="Gene3D" id="3.50.40.10">
    <property type="entry name" value="Phenylalanyl-trna Synthetase, Chain B, domain 3"/>
    <property type="match status" value="1"/>
</dbReference>
<reference evidence="18" key="1">
    <citation type="submission" date="2023-08" db="EMBL/GenBank/DDBJ databases">
        <title>Complete genome sequence of Mycoplasma seminis 2200.</title>
        <authorList>
            <person name="Spergser J."/>
        </authorList>
    </citation>
    <scope>NUCLEOTIDE SEQUENCE [LARGE SCALE GENOMIC DNA]</scope>
    <source>
        <strain evidence="18">2200</strain>
    </source>
</reference>
<dbReference type="EC" id="6.1.1.20" evidence="14"/>
<name>A0ABY9HDZ3_9MOLU</name>